<evidence type="ECO:0000313" key="1">
    <source>
        <dbReference type="EMBL" id="SFJ96801.1"/>
    </source>
</evidence>
<proteinExistence type="predicted"/>
<comment type="caution">
    <text evidence="1">The sequence shown here is derived from an EMBL/GenBank/DDBJ whole genome shotgun (WGS) entry which is preliminary data.</text>
</comment>
<protein>
    <submittedName>
        <fullName evidence="1">Uncharacterized protein</fullName>
    </submittedName>
</protein>
<organism evidence="1 2">
    <name type="scientific">Pseudovibrio ascidiaceicola</name>
    <dbReference type="NCBI Taxonomy" id="285279"/>
    <lineage>
        <taxon>Bacteria</taxon>
        <taxon>Pseudomonadati</taxon>
        <taxon>Pseudomonadota</taxon>
        <taxon>Alphaproteobacteria</taxon>
        <taxon>Hyphomicrobiales</taxon>
        <taxon>Stappiaceae</taxon>
        <taxon>Pseudovibrio</taxon>
    </lineage>
</organism>
<gene>
    <name evidence="1" type="ORF">SAMN04488518_101512</name>
</gene>
<reference evidence="1 2" key="1">
    <citation type="submission" date="2016-10" db="EMBL/GenBank/DDBJ databases">
        <authorList>
            <person name="Varghese N."/>
            <person name="Submissions S."/>
        </authorList>
    </citation>
    <scope>NUCLEOTIDE SEQUENCE [LARGE SCALE GENOMIC DNA]</scope>
    <source>
        <strain evidence="1 2">DSM 16392</strain>
    </source>
</reference>
<keyword evidence="2" id="KW-1185">Reference proteome</keyword>
<name>A0A1I3VRL2_9HYPH</name>
<accession>A0A1I3VRL2</accession>
<sequence>MAVLMKFDDVDQVYKETSKIKAAFKKAKVDEKTEDAFLKELKQKKKRAEEKFLDEVSKDSKLKNFKPASLKGDGGYAKAMAEVVKRTPIQLMEASGKVSLKVGNIVVVGS</sequence>
<dbReference type="EMBL" id="FOSK01000001">
    <property type="protein sequence ID" value="SFJ96801.1"/>
    <property type="molecule type" value="Genomic_DNA"/>
</dbReference>
<evidence type="ECO:0000313" key="2">
    <source>
        <dbReference type="Proteomes" id="UP000199598"/>
    </source>
</evidence>
<dbReference type="Proteomes" id="UP000199598">
    <property type="component" value="Unassembled WGS sequence"/>
</dbReference>
<dbReference type="RefSeq" id="WP_093516486.1">
    <property type="nucleotide sequence ID" value="NZ_FOSK01000001.1"/>
</dbReference>